<dbReference type="InterPro" id="IPR050416">
    <property type="entry name" value="FAD-linked_Oxidoreductase"/>
</dbReference>
<dbReference type="Gene3D" id="3.30.465.10">
    <property type="match status" value="1"/>
</dbReference>
<keyword evidence="4" id="KW-0274">FAD</keyword>
<evidence type="ECO:0000256" key="4">
    <source>
        <dbReference type="ARBA" id="ARBA00022827"/>
    </source>
</evidence>
<organism evidence="7 8">
    <name type="scientific">Pseudonocardia kunmingensis</name>
    <dbReference type="NCBI Taxonomy" id="630975"/>
    <lineage>
        <taxon>Bacteria</taxon>
        <taxon>Bacillati</taxon>
        <taxon>Actinomycetota</taxon>
        <taxon>Actinomycetes</taxon>
        <taxon>Pseudonocardiales</taxon>
        <taxon>Pseudonocardiaceae</taxon>
        <taxon>Pseudonocardia</taxon>
    </lineage>
</organism>
<dbReference type="InterPro" id="IPR016166">
    <property type="entry name" value="FAD-bd_PCMH"/>
</dbReference>
<dbReference type="InterPro" id="IPR012951">
    <property type="entry name" value="BBE"/>
</dbReference>
<dbReference type="Pfam" id="PF01565">
    <property type="entry name" value="FAD_binding_4"/>
    <property type="match status" value="1"/>
</dbReference>
<evidence type="ECO:0000256" key="1">
    <source>
        <dbReference type="ARBA" id="ARBA00001974"/>
    </source>
</evidence>
<dbReference type="InterPro" id="IPR036318">
    <property type="entry name" value="FAD-bd_PCMH-like_sf"/>
</dbReference>
<dbReference type="PROSITE" id="PS51387">
    <property type="entry name" value="FAD_PCMH"/>
    <property type="match status" value="1"/>
</dbReference>
<evidence type="ECO:0000256" key="2">
    <source>
        <dbReference type="ARBA" id="ARBA00005466"/>
    </source>
</evidence>
<dbReference type="SUPFAM" id="SSF56176">
    <property type="entry name" value="FAD-binding/transporter-associated domain-like"/>
    <property type="match status" value="1"/>
</dbReference>
<sequence length="421" mass="44163">MSIPTLRTAEAPGLGQTLHQLETQVQGPVHLPGDDEYEQQRADFRGSPVAVVDAETAADVQATVRAARHGGLPLTVLSTGHGTVAGTDGGLLLRTSRMAQVLVDPDRRTARVGPGARWSEVVAAAEPFGLAPLSGDTPSVGVVGYTLGGGLSWLSRKYGFAADSLVKAELVTADGRLVVADRHRHADLFWAIRGGSGNFGVVTSLELALHPVPRVYGGTAEFPADAAAPALRYLAAHGDELPDELSVSLVVSADSLVVRAVYAGDDGRAALQPLLDAAGTPVTSSLRAMRYSEVPTIGGTPPITFAMYDELSPATITAVVESGATVEVKQWGGAIARPSHDDPGPVGHRDARFVMKIAAPAPAASAITASATGGTFLNFLHDTTRTHTAFTPDNFRRLREVKRAYDPGNLFHRNHNIPPLP</sequence>
<accession>A0A543DI45</accession>
<dbReference type="RefSeq" id="WP_142056873.1">
    <property type="nucleotide sequence ID" value="NZ_VFPA01000003.1"/>
</dbReference>
<feature type="domain" description="FAD-binding PCMH-type" evidence="6">
    <location>
        <begin position="44"/>
        <end position="212"/>
    </location>
</feature>
<dbReference type="Gene3D" id="3.30.43.10">
    <property type="entry name" value="Uridine Diphospho-n-acetylenolpyruvylglucosamine Reductase, domain 2"/>
    <property type="match status" value="1"/>
</dbReference>
<evidence type="ECO:0000256" key="3">
    <source>
        <dbReference type="ARBA" id="ARBA00022630"/>
    </source>
</evidence>
<comment type="similarity">
    <text evidence="2">Belongs to the oxygen-dependent FAD-linked oxidoreductase family.</text>
</comment>
<gene>
    <name evidence="7" type="ORF">FB558_4734</name>
</gene>
<reference evidence="7 8" key="1">
    <citation type="submission" date="2019-06" db="EMBL/GenBank/DDBJ databases">
        <title>Sequencing the genomes of 1000 actinobacteria strains.</title>
        <authorList>
            <person name="Klenk H.-P."/>
        </authorList>
    </citation>
    <scope>NUCLEOTIDE SEQUENCE [LARGE SCALE GENOMIC DNA]</scope>
    <source>
        <strain evidence="7 8">DSM 45301</strain>
    </source>
</reference>
<keyword evidence="8" id="KW-1185">Reference proteome</keyword>
<dbReference type="PROSITE" id="PS00862">
    <property type="entry name" value="OX2_COVAL_FAD"/>
    <property type="match status" value="1"/>
</dbReference>
<evidence type="ECO:0000313" key="8">
    <source>
        <dbReference type="Proteomes" id="UP000315677"/>
    </source>
</evidence>
<proteinExistence type="inferred from homology"/>
<dbReference type="Pfam" id="PF08031">
    <property type="entry name" value="BBE"/>
    <property type="match status" value="1"/>
</dbReference>
<dbReference type="OrthoDB" id="5169292at2"/>
<dbReference type="InterPro" id="IPR006094">
    <property type="entry name" value="Oxid_FAD_bind_N"/>
</dbReference>
<dbReference type="PANTHER" id="PTHR42973">
    <property type="entry name" value="BINDING OXIDOREDUCTASE, PUTATIVE (AFU_ORTHOLOGUE AFUA_1G17690)-RELATED"/>
    <property type="match status" value="1"/>
</dbReference>
<dbReference type="PANTHER" id="PTHR42973:SF39">
    <property type="entry name" value="FAD-BINDING PCMH-TYPE DOMAIN-CONTAINING PROTEIN"/>
    <property type="match status" value="1"/>
</dbReference>
<keyword evidence="3" id="KW-0285">Flavoprotein</keyword>
<dbReference type="InterPro" id="IPR016167">
    <property type="entry name" value="FAD-bd_PCMH_sub1"/>
</dbReference>
<dbReference type="GO" id="GO:0071949">
    <property type="term" value="F:FAD binding"/>
    <property type="evidence" value="ECO:0007669"/>
    <property type="project" value="InterPro"/>
</dbReference>
<evidence type="ECO:0000259" key="6">
    <source>
        <dbReference type="PROSITE" id="PS51387"/>
    </source>
</evidence>
<dbReference type="GO" id="GO:0016491">
    <property type="term" value="F:oxidoreductase activity"/>
    <property type="evidence" value="ECO:0007669"/>
    <property type="project" value="UniProtKB-KW"/>
</dbReference>
<comment type="cofactor">
    <cofactor evidence="1">
        <name>FAD</name>
        <dbReference type="ChEBI" id="CHEBI:57692"/>
    </cofactor>
</comment>
<dbReference type="InterPro" id="IPR006093">
    <property type="entry name" value="Oxy_OxRdtase_FAD_BS"/>
</dbReference>
<keyword evidence="5" id="KW-0560">Oxidoreductase</keyword>
<dbReference type="Proteomes" id="UP000315677">
    <property type="component" value="Unassembled WGS sequence"/>
</dbReference>
<dbReference type="AlphaFoldDB" id="A0A543DI45"/>
<dbReference type="Gene3D" id="3.40.462.20">
    <property type="match status" value="1"/>
</dbReference>
<protein>
    <submittedName>
        <fullName evidence="7">FAD/FMN-containing dehydrogenase</fullName>
    </submittedName>
</protein>
<dbReference type="EMBL" id="VFPA01000003">
    <property type="protein sequence ID" value="TQM08993.1"/>
    <property type="molecule type" value="Genomic_DNA"/>
</dbReference>
<evidence type="ECO:0000313" key="7">
    <source>
        <dbReference type="EMBL" id="TQM08993.1"/>
    </source>
</evidence>
<name>A0A543DI45_9PSEU</name>
<evidence type="ECO:0000256" key="5">
    <source>
        <dbReference type="ARBA" id="ARBA00023002"/>
    </source>
</evidence>
<comment type="caution">
    <text evidence="7">The sequence shown here is derived from an EMBL/GenBank/DDBJ whole genome shotgun (WGS) entry which is preliminary data.</text>
</comment>
<dbReference type="InterPro" id="IPR016169">
    <property type="entry name" value="FAD-bd_PCMH_sub2"/>
</dbReference>